<evidence type="ECO:0000313" key="2">
    <source>
        <dbReference type="EnsemblPlants" id="ORGLA11G0116000.1"/>
    </source>
</evidence>
<dbReference type="EnsemblPlants" id="ORGLA11G0116000.1">
    <property type="protein sequence ID" value="ORGLA11G0116000.1"/>
    <property type="gene ID" value="ORGLA11G0116000"/>
</dbReference>
<evidence type="ECO:0000256" key="1">
    <source>
        <dbReference type="SAM" id="MobiDB-lite"/>
    </source>
</evidence>
<evidence type="ECO:0000313" key="3">
    <source>
        <dbReference type="Proteomes" id="UP000007306"/>
    </source>
</evidence>
<proteinExistence type="predicted"/>
<feature type="compositionally biased region" description="Acidic residues" evidence="1">
    <location>
        <begin position="1"/>
        <end position="10"/>
    </location>
</feature>
<sequence length="136" mass="14117">TEPTSDDDDYCATTTTTAGRVAAPLRDPSSPRSGVGSAGRAGGGGGSAGRSGGSLARLGDKGRRRRGGRWSRLGEARRAGGSCSATRDGADDEVRRHIPSLVWSSPPSLPLPLRSARRRDGWRPVAAAAWPSPLEQ</sequence>
<protein>
    <submittedName>
        <fullName evidence="2">Uncharacterized protein</fullName>
    </submittedName>
</protein>
<accession>I1R068</accession>
<dbReference type="Proteomes" id="UP000007306">
    <property type="component" value="Chromosome 11"/>
</dbReference>
<dbReference type="HOGENOM" id="CLU_1880733_0_0_1"/>
<reference evidence="2" key="1">
    <citation type="submission" date="2015-06" db="UniProtKB">
        <authorList>
            <consortium name="EnsemblPlants"/>
        </authorList>
    </citation>
    <scope>IDENTIFICATION</scope>
</reference>
<reference evidence="2 3" key="2">
    <citation type="submission" date="2018-04" db="EMBL/GenBank/DDBJ databases">
        <title>OglaRS2 (Oryza glaberrima Reference Sequence Version 2).</title>
        <authorList>
            <person name="Zhang J."/>
            <person name="Kudrna D."/>
            <person name="Lee S."/>
            <person name="Talag J."/>
            <person name="Rajasekar S."/>
            <person name="Wing R.A."/>
        </authorList>
    </citation>
    <scope>NUCLEOTIDE SEQUENCE [LARGE SCALE GENOMIC DNA]</scope>
    <source>
        <strain evidence="2 3">cv. IRGC 96717</strain>
    </source>
</reference>
<organism evidence="2 3">
    <name type="scientific">Oryza glaberrima</name>
    <name type="common">African rice</name>
    <dbReference type="NCBI Taxonomy" id="4538"/>
    <lineage>
        <taxon>Eukaryota</taxon>
        <taxon>Viridiplantae</taxon>
        <taxon>Streptophyta</taxon>
        <taxon>Embryophyta</taxon>
        <taxon>Tracheophyta</taxon>
        <taxon>Spermatophyta</taxon>
        <taxon>Magnoliopsida</taxon>
        <taxon>Liliopsida</taxon>
        <taxon>Poales</taxon>
        <taxon>Poaceae</taxon>
        <taxon>BOP clade</taxon>
        <taxon>Oryzoideae</taxon>
        <taxon>Oryzeae</taxon>
        <taxon>Oryzinae</taxon>
        <taxon>Oryza</taxon>
    </lineage>
</organism>
<dbReference type="AlphaFoldDB" id="I1R068"/>
<feature type="compositionally biased region" description="Gly residues" evidence="1">
    <location>
        <begin position="36"/>
        <end position="52"/>
    </location>
</feature>
<feature type="compositionally biased region" description="Low complexity" evidence="1">
    <location>
        <begin position="11"/>
        <end position="35"/>
    </location>
</feature>
<name>I1R068_ORYGL</name>
<feature type="region of interest" description="Disordered" evidence="1">
    <location>
        <begin position="1"/>
        <end position="136"/>
    </location>
</feature>
<keyword evidence="3" id="KW-1185">Reference proteome</keyword>
<dbReference type="Gramene" id="ORGLA11G0116000.1">
    <property type="protein sequence ID" value="ORGLA11G0116000.1"/>
    <property type="gene ID" value="ORGLA11G0116000"/>
</dbReference>
<feature type="compositionally biased region" description="Low complexity" evidence="1">
    <location>
        <begin position="99"/>
        <end position="114"/>
    </location>
</feature>